<dbReference type="GO" id="GO:0009882">
    <property type="term" value="F:blue light photoreceptor activity"/>
    <property type="evidence" value="ECO:0007669"/>
    <property type="project" value="InterPro"/>
</dbReference>
<evidence type="ECO:0000259" key="1">
    <source>
        <dbReference type="PROSITE" id="PS50925"/>
    </source>
</evidence>
<sequence length="151" mass="16628">MRRLIYTSLVAPGLDDQDALLGSILKTSVRNNAQVAVTGMLVLYRNQFIQALEGPSESVEMICRKVRRDRRHQHFKLVEDVTTPSRSFAGWAMCGCNVGSADNAILEVLSLRPEFEPRLMSGSSALALLKTVRAVQQRVASRTEGAVVIEA</sequence>
<keyword evidence="3" id="KW-1185">Reference proteome</keyword>
<name>A0A840A519_9CAUL</name>
<protein>
    <recommendedName>
        <fullName evidence="1">BLUF domain-containing protein</fullName>
    </recommendedName>
</protein>
<dbReference type="Pfam" id="PF04940">
    <property type="entry name" value="BLUF"/>
    <property type="match status" value="1"/>
</dbReference>
<accession>A0A840A519</accession>
<evidence type="ECO:0000313" key="3">
    <source>
        <dbReference type="Proteomes" id="UP000530564"/>
    </source>
</evidence>
<dbReference type="GO" id="GO:0071949">
    <property type="term" value="F:FAD binding"/>
    <property type="evidence" value="ECO:0007669"/>
    <property type="project" value="InterPro"/>
</dbReference>
<dbReference type="PROSITE" id="PS50925">
    <property type="entry name" value="BLUF"/>
    <property type="match status" value="1"/>
</dbReference>
<comment type="caution">
    <text evidence="2">The sequence shown here is derived from an EMBL/GenBank/DDBJ whole genome shotgun (WGS) entry which is preliminary data.</text>
</comment>
<dbReference type="EMBL" id="JACIDK010000010">
    <property type="protein sequence ID" value="MBB3893384.1"/>
    <property type="molecule type" value="Genomic_DNA"/>
</dbReference>
<reference evidence="2 3" key="1">
    <citation type="submission" date="2020-08" db="EMBL/GenBank/DDBJ databases">
        <title>Genomic Encyclopedia of Type Strains, Phase IV (KMG-IV): sequencing the most valuable type-strain genomes for metagenomic binning, comparative biology and taxonomic classification.</title>
        <authorList>
            <person name="Goeker M."/>
        </authorList>
    </citation>
    <scope>NUCLEOTIDE SEQUENCE [LARGE SCALE GENOMIC DNA]</scope>
    <source>
        <strain evidence="2 3">DSM 21793</strain>
    </source>
</reference>
<dbReference type="SUPFAM" id="SSF54975">
    <property type="entry name" value="Acylphosphatase/BLUF domain-like"/>
    <property type="match status" value="1"/>
</dbReference>
<organism evidence="2 3">
    <name type="scientific">Phenylobacterium haematophilum</name>
    <dbReference type="NCBI Taxonomy" id="98513"/>
    <lineage>
        <taxon>Bacteria</taxon>
        <taxon>Pseudomonadati</taxon>
        <taxon>Pseudomonadota</taxon>
        <taxon>Alphaproteobacteria</taxon>
        <taxon>Caulobacterales</taxon>
        <taxon>Caulobacteraceae</taxon>
        <taxon>Phenylobacterium</taxon>
    </lineage>
</organism>
<proteinExistence type="predicted"/>
<dbReference type="AlphaFoldDB" id="A0A840A519"/>
<dbReference type="Gene3D" id="3.30.70.100">
    <property type="match status" value="1"/>
</dbReference>
<dbReference type="InterPro" id="IPR007024">
    <property type="entry name" value="BLUF_domain"/>
</dbReference>
<evidence type="ECO:0000313" key="2">
    <source>
        <dbReference type="EMBL" id="MBB3893384.1"/>
    </source>
</evidence>
<dbReference type="InterPro" id="IPR036046">
    <property type="entry name" value="Acylphosphatase-like_dom_sf"/>
</dbReference>
<feature type="domain" description="BLUF" evidence="1">
    <location>
        <begin position="1"/>
        <end position="94"/>
    </location>
</feature>
<dbReference type="RefSeq" id="WP_183776895.1">
    <property type="nucleotide sequence ID" value="NZ_JACIDK010000010.1"/>
</dbReference>
<dbReference type="Proteomes" id="UP000530564">
    <property type="component" value="Unassembled WGS sequence"/>
</dbReference>
<gene>
    <name evidence="2" type="ORF">GGQ61_004128</name>
</gene>
<dbReference type="SMART" id="SM01034">
    <property type="entry name" value="BLUF"/>
    <property type="match status" value="1"/>
</dbReference>